<evidence type="ECO:0000313" key="5">
    <source>
        <dbReference type="EMBL" id="ANB12621.1"/>
    </source>
</evidence>
<keyword evidence="6" id="KW-1185">Reference proteome</keyword>
<evidence type="ECO:0000256" key="3">
    <source>
        <dbReference type="SAM" id="MobiDB-lite"/>
    </source>
</evidence>
<dbReference type="InterPro" id="IPR040773">
    <property type="entry name" value="Rpn6_N"/>
</dbReference>
<accession>A0A167D8S6</accession>
<dbReference type="PROSITE" id="PS50250">
    <property type="entry name" value="PCI"/>
    <property type="match status" value="1"/>
</dbReference>
<comment type="similarity">
    <text evidence="1">Belongs to the proteasome subunit S9 family.</text>
</comment>
<dbReference type="Pfam" id="PF18055">
    <property type="entry name" value="RPN6_N"/>
    <property type="match status" value="1"/>
</dbReference>
<dbReference type="SMART" id="SM00088">
    <property type="entry name" value="PINT"/>
    <property type="match status" value="1"/>
</dbReference>
<dbReference type="InterPro" id="IPR000717">
    <property type="entry name" value="PCI_dom"/>
</dbReference>
<dbReference type="SUPFAM" id="SSF46785">
    <property type="entry name" value="Winged helix' DNA-binding domain"/>
    <property type="match status" value="1"/>
</dbReference>
<dbReference type="KEGG" id="slb:AWJ20_880"/>
<dbReference type="GeneID" id="30037961"/>
<name>A0A167D8S6_9ASCO</name>
<dbReference type="Pfam" id="PF01399">
    <property type="entry name" value="PCI"/>
    <property type="match status" value="1"/>
</dbReference>
<dbReference type="PANTHER" id="PTHR10678">
    <property type="entry name" value="26S PROTEASOME NON-ATPASE REGULATORY SUBUNIT 11/COP9 SIGNALOSOME COMPLEX SUBUNIT 2"/>
    <property type="match status" value="1"/>
</dbReference>
<dbReference type="Proteomes" id="UP000189580">
    <property type="component" value="Chromosome a"/>
</dbReference>
<reference evidence="5 6" key="1">
    <citation type="submission" date="2016-02" db="EMBL/GenBank/DDBJ databases">
        <title>Complete genome sequence and transcriptome regulation of the pentose utilising yeast Sugiyamaella lignohabitans.</title>
        <authorList>
            <person name="Bellasio M."/>
            <person name="Peymann A."/>
            <person name="Valli M."/>
            <person name="Sipitzky M."/>
            <person name="Graf A."/>
            <person name="Sauer M."/>
            <person name="Marx H."/>
            <person name="Mattanovich D."/>
        </authorList>
    </citation>
    <scope>NUCLEOTIDE SEQUENCE [LARGE SCALE GENOMIC DNA]</scope>
    <source>
        <strain evidence="5 6">CBS 10342</strain>
    </source>
</reference>
<dbReference type="SMART" id="SM00753">
    <property type="entry name" value="PAM"/>
    <property type="match status" value="1"/>
</dbReference>
<protein>
    <submittedName>
        <fullName evidence="5">Proteasome regulatory particle lid subunit RPN6</fullName>
    </submittedName>
</protein>
<organism evidence="5 6">
    <name type="scientific">Sugiyamaella lignohabitans</name>
    <dbReference type="NCBI Taxonomy" id="796027"/>
    <lineage>
        <taxon>Eukaryota</taxon>
        <taxon>Fungi</taxon>
        <taxon>Dikarya</taxon>
        <taxon>Ascomycota</taxon>
        <taxon>Saccharomycotina</taxon>
        <taxon>Dipodascomycetes</taxon>
        <taxon>Dipodascales</taxon>
        <taxon>Trichomonascaceae</taxon>
        <taxon>Sugiyamaella</taxon>
    </lineage>
</organism>
<dbReference type="RefSeq" id="XP_018735098.1">
    <property type="nucleotide sequence ID" value="XM_018882850.1"/>
</dbReference>
<dbReference type="EMBL" id="CP014501">
    <property type="protein sequence ID" value="ANB12621.1"/>
    <property type="molecule type" value="Genomic_DNA"/>
</dbReference>
<dbReference type="GO" id="GO:0008541">
    <property type="term" value="C:proteasome regulatory particle, lid subcomplex"/>
    <property type="evidence" value="ECO:0007669"/>
    <property type="project" value="EnsemblFungi"/>
</dbReference>
<feature type="region of interest" description="Disordered" evidence="3">
    <location>
        <begin position="1"/>
        <end position="39"/>
    </location>
</feature>
<dbReference type="Pfam" id="PF18503">
    <property type="entry name" value="RPN6_C_helix"/>
    <property type="match status" value="1"/>
</dbReference>
<dbReference type="InterPro" id="IPR050871">
    <property type="entry name" value="26S_Proteasome/COP9_Components"/>
</dbReference>
<evidence type="ECO:0000259" key="4">
    <source>
        <dbReference type="PROSITE" id="PS50250"/>
    </source>
</evidence>
<feature type="domain" description="PCI" evidence="4">
    <location>
        <begin position="244"/>
        <end position="417"/>
    </location>
</feature>
<feature type="compositionally biased region" description="Low complexity" evidence="3">
    <location>
        <begin position="1"/>
        <end position="12"/>
    </location>
</feature>
<dbReference type="InterPro" id="IPR011990">
    <property type="entry name" value="TPR-like_helical_dom_sf"/>
</dbReference>
<dbReference type="InterPro" id="IPR036390">
    <property type="entry name" value="WH_DNA-bd_sf"/>
</dbReference>
<dbReference type="OrthoDB" id="1418352at2759"/>
<proteinExistence type="inferred from homology"/>
<evidence type="ECO:0000256" key="1">
    <source>
        <dbReference type="ARBA" id="ARBA00007454"/>
    </source>
</evidence>
<dbReference type="Gene3D" id="1.25.40.570">
    <property type="match status" value="1"/>
</dbReference>
<dbReference type="GO" id="GO:0005198">
    <property type="term" value="F:structural molecule activity"/>
    <property type="evidence" value="ECO:0007669"/>
    <property type="project" value="EnsemblFungi"/>
</dbReference>
<sequence length="447" mass="49338">MSSSSTQPSQKSAPKHTEKENLQILHNAENQSGASAPSAPEVEAALYELGRLYASESRADELAQLVAKARTIVGGSSAAASKSKAAKIIRNLIDLFDEIAGVNPGAASASGTSLTSSPQAEKVLQTQIDTTLACVDWAVQESRNFLRQSLQTRLVALYLRQKSYPLAIQLTDKLMKELKRLDDKMMLVEVQLLEAKVYHALRNIPKSKACLTSARTTANGIYCPPATQASLDNMSGVLQAEDKDYKTAFSYFYEAFEGYAGQDDDENAVIVLKYLLLCKIMLNLTDDMDNLLATSKSVHKYANKGGREIDAMKAIARAHSNRSLKEFELVLESYGPELSKDPFVRSHFSALYDTLLEQNLVKVIEPFSCVEISHIAELIGLDTRQIEGKLSQMILDKIFYGVLDQGNGWLFVYDEPQSDKTYDLAIDTIKHMSTVVDLLYDRAAALN</sequence>
<evidence type="ECO:0000256" key="2">
    <source>
        <dbReference type="ARBA" id="ARBA00022942"/>
    </source>
</evidence>
<dbReference type="GO" id="GO:0034515">
    <property type="term" value="C:proteasome storage granule"/>
    <property type="evidence" value="ECO:0007669"/>
    <property type="project" value="EnsemblFungi"/>
</dbReference>
<gene>
    <name evidence="5" type="primary">RPN6</name>
    <name evidence="5" type="ORF">AWJ20_880</name>
</gene>
<keyword evidence="2 5" id="KW-0647">Proteasome</keyword>
<evidence type="ECO:0000313" key="6">
    <source>
        <dbReference type="Proteomes" id="UP000189580"/>
    </source>
</evidence>
<dbReference type="InterPro" id="IPR040780">
    <property type="entry name" value="Rpn6_C_helix"/>
</dbReference>
<dbReference type="GO" id="GO:0043161">
    <property type="term" value="P:proteasome-mediated ubiquitin-dependent protein catabolic process"/>
    <property type="evidence" value="ECO:0007669"/>
    <property type="project" value="EnsemblFungi"/>
</dbReference>
<dbReference type="AlphaFoldDB" id="A0A167D8S6"/>
<dbReference type="SUPFAM" id="SSF48452">
    <property type="entry name" value="TPR-like"/>
    <property type="match status" value="1"/>
</dbReference>
<dbReference type="GO" id="GO:0043248">
    <property type="term" value="P:proteasome assembly"/>
    <property type="evidence" value="ECO:0007669"/>
    <property type="project" value="EnsemblFungi"/>
</dbReference>